<evidence type="ECO:0000256" key="4">
    <source>
        <dbReference type="ARBA" id="ARBA00022989"/>
    </source>
</evidence>
<name>A0A1M5E3I4_9RHOB</name>
<keyword evidence="4 6" id="KW-1133">Transmembrane helix</keyword>
<keyword evidence="5 6" id="KW-0472">Membrane</keyword>
<evidence type="ECO:0000256" key="5">
    <source>
        <dbReference type="ARBA" id="ARBA00023136"/>
    </source>
</evidence>
<dbReference type="AlphaFoldDB" id="A0A1M5E3I4"/>
<dbReference type="Proteomes" id="UP000184144">
    <property type="component" value="Unassembled WGS sequence"/>
</dbReference>
<proteinExistence type="inferred from homology"/>
<feature type="domain" description="EamA" evidence="7">
    <location>
        <begin position="1"/>
        <end position="128"/>
    </location>
</feature>
<dbReference type="SUPFAM" id="SSF103481">
    <property type="entry name" value="Multidrug resistance efflux transporter EmrE"/>
    <property type="match status" value="2"/>
</dbReference>
<keyword evidence="3 6" id="KW-0812">Transmembrane</keyword>
<dbReference type="EMBL" id="FQUV01000011">
    <property type="protein sequence ID" value="SHF73797.1"/>
    <property type="molecule type" value="Genomic_DNA"/>
</dbReference>
<evidence type="ECO:0000259" key="7">
    <source>
        <dbReference type="Pfam" id="PF00892"/>
    </source>
</evidence>
<keyword evidence="9" id="KW-1185">Reference proteome</keyword>
<comment type="subcellular location">
    <subcellularLocation>
        <location evidence="1">Membrane</location>
        <topology evidence="1">Multi-pass membrane protein</topology>
    </subcellularLocation>
</comment>
<evidence type="ECO:0000256" key="3">
    <source>
        <dbReference type="ARBA" id="ARBA00022692"/>
    </source>
</evidence>
<accession>A0A1M5E3I4</accession>
<feature type="transmembrane region" description="Helical" evidence="6">
    <location>
        <begin position="255"/>
        <end position="273"/>
    </location>
</feature>
<evidence type="ECO:0000256" key="6">
    <source>
        <dbReference type="SAM" id="Phobius"/>
    </source>
</evidence>
<dbReference type="GO" id="GO:0016020">
    <property type="term" value="C:membrane"/>
    <property type="evidence" value="ECO:0007669"/>
    <property type="project" value="UniProtKB-SubCell"/>
</dbReference>
<dbReference type="Gene3D" id="1.10.3730.20">
    <property type="match status" value="1"/>
</dbReference>
<dbReference type="Pfam" id="PF00892">
    <property type="entry name" value="EamA"/>
    <property type="match status" value="2"/>
</dbReference>
<feature type="transmembrane region" description="Helical" evidence="6">
    <location>
        <begin position="27"/>
        <end position="51"/>
    </location>
</feature>
<evidence type="ECO:0000256" key="1">
    <source>
        <dbReference type="ARBA" id="ARBA00004141"/>
    </source>
</evidence>
<protein>
    <submittedName>
        <fullName evidence="8">EamA-like transporter family protein</fullName>
    </submittedName>
</protein>
<feature type="transmembrane region" description="Helical" evidence="6">
    <location>
        <begin position="135"/>
        <end position="155"/>
    </location>
</feature>
<feature type="transmembrane region" description="Helical" evidence="6">
    <location>
        <begin position="111"/>
        <end position="128"/>
    </location>
</feature>
<dbReference type="InterPro" id="IPR037185">
    <property type="entry name" value="EmrE-like"/>
</dbReference>
<dbReference type="PANTHER" id="PTHR22911">
    <property type="entry name" value="ACYL-MALONYL CONDENSING ENZYME-RELATED"/>
    <property type="match status" value="1"/>
</dbReference>
<evidence type="ECO:0000313" key="9">
    <source>
        <dbReference type="Proteomes" id="UP000184144"/>
    </source>
</evidence>
<feature type="transmembrane region" description="Helical" evidence="6">
    <location>
        <begin position="167"/>
        <end position="186"/>
    </location>
</feature>
<organism evidence="8 9">
    <name type="scientific">Litoreibacter ascidiaceicola</name>
    <dbReference type="NCBI Taxonomy" id="1486859"/>
    <lineage>
        <taxon>Bacteria</taxon>
        <taxon>Pseudomonadati</taxon>
        <taxon>Pseudomonadota</taxon>
        <taxon>Alphaproteobacteria</taxon>
        <taxon>Rhodobacterales</taxon>
        <taxon>Roseobacteraceae</taxon>
        <taxon>Litoreibacter</taxon>
    </lineage>
</organism>
<dbReference type="OrthoDB" id="7165334at2"/>
<dbReference type="PANTHER" id="PTHR22911:SF6">
    <property type="entry name" value="SOLUTE CARRIER FAMILY 35 MEMBER G1"/>
    <property type="match status" value="1"/>
</dbReference>
<gene>
    <name evidence="8" type="ORF">SAMN05444273_1119</name>
</gene>
<reference evidence="9" key="1">
    <citation type="submission" date="2016-11" db="EMBL/GenBank/DDBJ databases">
        <authorList>
            <person name="Varghese N."/>
            <person name="Submissions S."/>
        </authorList>
    </citation>
    <scope>NUCLEOTIDE SEQUENCE [LARGE SCALE GENOMIC DNA]</scope>
    <source>
        <strain evidence="9">DSM 100566</strain>
    </source>
</reference>
<feature type="domain" description="EamA" evidence="7">
    <location>
        <begin position="140"/>
        <end position="270"/>
    </location>
</feature>
<feature type="transmembrane region" description="Helical" evidence="6">
    <location>
        <begin position="72"/>
        <end position="105"/>
    </location>
</feature>
<evidence type="ECO:0000256" key="2">
    <source>
        <dbReference type="ARBA" id="ARBA00009853"/>
    </source>
</evidence>
<comment type="similarity">
    <text evidence="2">Belongs to the drug/metabolite transporter (DMT) superfamily. 10 TMS drug/metabolite exporter (DME) (TC 2.A.7.3) family.</text>
</comment>
<sequence>MIGAMAAFAAEDALIKAASETLPTGQILILFGLGGAFVFAALAMIDGQPLFSAAVVSRTMLARVVFEVAGRLFYVLALALIPLSTATVILQATPLVVVAGASIVFGESVGWRRWGAVLLGMIGVLVIVQPGTEAFSLLSLLAIFGMIGFAGRDLASRAAPRSLSTSILGLYGFLAVFVAGALFTLWQRAPLVIPGRDAAFCLAVAVPVGVGAYALLMRAMRTGDVSAVTPLRYTRLLFGITLGIALFGERLSTNMIIGSAFILLSGLFVIWRAKTVEL</sequence>
<dbReference type="InterPro" id="IPR000620">
    <property type="entry name" value="EamA_dom"/>
</dbReference>
<evidence type="ECO:0000313" key="8">
    <source>
        <dbReference type="EMBL" id="SHF73797.1"/>
    </source>
</evidence>
<feature type="transmembrane region" description="Helical" evidence="6">
    <location>
        <begin position="198"/>
        <end position="220"/>
    </location>
</feature>